<evidence type="ECO:0008006" key="4">
    <source>
        <dbReference type="Google" id="ProtNLM"/>
    </source>
</evidence>
<evidence type="ECO:0000313" key="3">
    <source>
        <dbReference type="Proteomes" id="UP000198251"/>
    </source>
</evidence>
<dbReference type="EMBL" id="LT607733">
    <property type="protein sequence ID" value="SCG16444.1"/>
    <property type="molecule type" value="Genomic_DNA"/>
</dbReference>
<keyword evidence="3" id="KW-1185">Reference proteome</keyword>
<evidence type="ECO:0000313" key="2">
    <source>
        <dbReference type="EMBL" id="SCG16444.1"/>
    </source>
</evidence>
<sequence>MSKGFRKSVIAGVLTTCALSTTMIMGPAPALAVGGDCTAKKETSGLNNRGGALCSSLQADSRARPKLVRDLGPDYTGAYFTALNVWRYTDWYTCYSGCEGAYEITHV</sequence>
<feature type="chain" id="PRO_5008716514" description="Secreted protein" evidence="1">
    <location>
        <begin position="33"/>
        <end position="107"/>
    </location>
</feature>
<reference evidence="2 3" key="1">
    <citation type="submission" date="2016-06" db="EMBL/GenBank/DDBJ databases">
        <authorList>
            <person name="Kjaerup R.B."/>
            <person name="Dalgaard T.S."/>
            <person name="Juul-Madsen H.R."/>
        </authorList>
    </citation>
    <scope>NUCLEOTIDE SEQUENCE [LARGE SCALE GENOMIC DNA]</scope>
    <source>
        <strain evidence="2 3">DSM 43913</strain>
    </source>
</reference>
<name>A0A1C5G977_MICEH</name>
<gene>
    <name evidence="2" type="ORF">GA0070610_2709</name>
</gene>
<dbReference type="GeneID" id="95802504"/>
<keyword evidence="1" id="KW-0732">Signal</keyword>
<accession>A0A1C5G977</accession>
<proteinExistence type="predicted"/>
<organism evidence="2 3">
    <name type="scientific">Micromonospora echinofusca</name>
    <dbReference type="NCBI Taxonomy" id="47858"/>
    <lineage>
        <taxon>Bacteria</taxon>
        <taxon>Bacillati</taxon>
        <taxon>Actinomycetota</taxon>
        <taxon>Actinomycetes</taxon>
        <taxon>Micromonosporales</taxon>
        <taxon>Micromonosporaceae</taxon>
        <taxon>Micromonospora</taxon>
    </lineage>
</organism>
<dbReference type="AlphaFoldDB" id="A0A1C5G977"/>
<dbReference type="Proteomes" id="UP000198251">
    <property type="component" value="Chromosome I"/>
</dbReference>
<feature type="signal peptide" evidence="1">
    <location>
        <begin position="1"/>
        <end position="32"/>
    </location>
</feature>
<evidence type="ECO:0000256" key="1">
    <source>
        <dbReference type="SAM" id="SignalP"/>
    </source>
</evidence>
<dbReference type="RefSeq" id="WP_157747145.1">
    <property type="nucleotide sequence ID" value="NZ_JBFAAC010000012.1"/>
</dbReference>
<protein>
    <recommendedName>
        <fullName evidence="4">Secreted protein</fullName>
    </recommendedName>
</protein>